<dbReference type="GO" id="GO:0005615">
    <property type="term" value="C:extracellular space"/>
    <property type="evidence" value="ECO:0007669"/>
    <property type="project" value="TreeGrafter"/>
</dbReference>
<evidence type="ECO:0000256" key="7">
    <source>
        <dbReference type="ARBA" id="ARBA00022525"/>
    </source>
</evidence>
<dbReference type="SMART" id="SM00094">
    <property type="entry name" value="TR_FER"/>
    <property type="match status" value="2"/>
</dbReference>
<dbReference type="EMBL" id="AFYH01195384">
    <property type="status" value="NOT_ANNOTATED_CDS"/>
    <property type="molecule type" value="Genomic_DNA"/>
</dbReference>
<name>H3AAI0_LATCH</name>
<dbReference type="GO" id="GO:0005886">
    <property type="term" value="C:plasma membrane"/>
    <property type="evidence" value="ECO:0007669"/>
    <property type="project" value="TreeGrafter"/>
</dbReference>
<dbReference type="EMBL" id="AFYH01195381">
    <property type="status" value="NOT_ANNOTATED_CDS"/>
    <property type="molecule type" value="Genomic_DNA"/>
</dbReference>
<dbReference type="SUPFAM" id="SSF52540">
    <property type="entry name" value="P-loop containing nucleoside triphosphate hydrolases"/>
    <property type="match status" value="1"/>
</dbReference>
<evidence type="ECO:0000256" key="5">
    <source>
        <dbReference type="ARBA" id="ARBA00022448"/>
    </source>
</evidence>
<dbReference type="SUPFAM" id="SSF53850">
    <property type="entry name" value="Periplasmic binding protein-like II"/>
    <property type="match status" value="2"/>
</dbReference>
<keyword evidence="22" id="KW-1185">Reference proteome</keyword>
<keyword evidence="17 19" id="KW-0472">Membrane</keyword>
<evidence type="ECO:0000256" key="6">
    <source>
        <dbReference type="ARBA" id="ARBA00022496"/>
    </source>
</evidence>
<dbReference type="Ensembl" id="ENSLACT00000006705.1">
    <property type="protein sequence ID" value="ENSLACP00000006651.1"/>
    <property type="gene ID" value="ENSLACG00000005900.1"/>
</dbReference>
<evidence type="ECO:0000256" key="2">
    <source>
        <dbReference type="ARBA" id="ARBA00004613"/>
    </source>
</evidence>
<evidence type="ECO:0000256" key="9">
    <source>
        <dbReference type="ARBA" id="ARBA00022723"/>
    </source>
</evidence>
<comment type="subcellular location">
    <subcellularLocation>
        <location evidence="1">Endoplasmic reticulum membrane</location>
        <topology evidence="1">Single-pass membrane protein</topology>
    </subcellularLocation>
    <subcellularLocation>
        <location evidence="2">Secreted</location>
    </subcellularLocation>
</comment>
<keyword evidence="6" id="KW-0410">Iron transport</keyword>
<dbReference type="InterPro" id="IPR018195">
    <property type="entry name" value="Transferrin_Fe_BS"/>
</dbReference>
<dbReference type="PROSITE" id="PS51417">
    <property type="entry name" value="ARF"/>
    <property type="match status" value="1"/>
</dbReference>
<evidence type="ECO:0000256" key="10">
    <source>
        <dbReference type="ARBA" id="ARBA00022737"/>
    </source>
</evidence>
<evidence type="ECO:0000313" key="21">
    <source>
        <dbReference type="Ensembl" id="ENSLACP00000006651.1"/>
    </source>
</evidence>
<evidence type="ECO:0000256" key="15">
    <source>
        <dbReference type="ARBA" id="ARBA00023065"/>
    </source>
</evidence>
<evidence type="ECO:0000256" key="1">
    <source>
        <dbReference type="ARBA" id="ARBA00004389"/>
    </source>
</evidence>
<dbReference type="PROSITE" id="PS51408">
    <property type="entry name" value="TRANSFERRIN_LIKE_4"/>
    <property type="match status" value="2"/>
</dbReference>
<reference evidence="22" key="1">
    <citation type="submission" date="2011-08" db="EMBL/GenBank/DDBJ databases">
        <title>The draft genome of Latimeria chalumnae.</title>
        <authorList>
            <person name="Di Palma F."/>
            <person name="Alfoldi J."/>
            <person name="Johnson J."/>
            <person name="Berlin A."/>
            <person name="Gnerre S."/>
            <person name="Jaffe D."/>
            <person name="MacCallum I."/>
            <person name="Young S."/>
            <person name="Walker B.J."/>
            <person name="Lander E."/>
            <person name="Lindblad-Toh K."/>
        </authorList>
    </citation>
    <scope>NUCLEOTIDE SEQUENCE [LARGE SCALE GENOMIC DNA]</scope>
    <source>
        <strain evidence="22">Wild caught</strain>
    </source>
</reference>
<evidence type="ECO:0000256" key="13">
    <source>
        <dbReference type="ARBA" id="ARBA00022989"/>
    </source>
</evidence>
<dbReference type="GO" id="GO:0005769">
    <property type="term" value="C:early endosome"/>
    <property type="evidence" value="ECO:0007669"/>
    <property type="project" value="TreeGrafter"/>
</dbReference>
<dbReference type="FunCoup" id="H3AAI0">
    <property type="interactions" value="1106"/>
</dbReference>
<dbReference type="GO" id="GO:0006826">
    <property type="term" value="P:iron ion transport"/>
    <property type="evidence" value="ECO:0007669"/>
    <property type="project" value="UniProtKB-KW"/>
</dbReference>
<dbReference type="OMA" id="DEWSINS"/>
<keyword evidence="14" id="KW-0408">Iron</keyword>
<keyword evidence="10" id="KW-0677">Repeat</keyword>
<evidence type="ECO:0000256" key="19">
    <source>
        <dbReference type="SAM" id="Phobius"/>
    </source>
</evidence>
<dbReference type="EMBL" id="AFYH01195383">
    <property type="status" value="NOT_ANNOTATED_CDS"/>
    <property type="molecule type" value="Genomic_DNA"/>
</dbReference>
<dbReference type="InParanoid" id="H3AAI0"/>
<dbReference type="EMBL" id="AFYH01195377">
    <property type="status" value="NOT_ANNOTATED_CDS"/>
    <property type="molecule type" value="Genomic_DNA"/>
</dbReference>
<dbReference type="eggNOG" id="KOG0090">
    <property type="taxonomic scope" value="Eukaryota"/>
</dbReference>
<dbReference type="STRING" id="7897.ENSLACP00000006651"/>
<dbReference type="GeneTree" id="ENSGT00940000156055"/>
<evidence type="ECO:0000256" key="12">
    <source>
        <dbReference type="ARBA" id="ARBA00022824"/>
    </source>
</evidence>
<dbReference type="Gene3D" id="3.40.190.10">
    <property type="entry name" value="Periplasmic binding protein-like II"/>
    <property type="match status" value="4"/>
</dbReference>
<evidence type="ECO:0000256" key="3">
    <source>
        <dbReference type="ARBA" id="ARBA00005619"/>
    </source>
</evidence>
<dbReference type="Proteomes" id="UP000008672">
    <property type="component" value="Unassembled WGS sequence"/>
</dbReference>
<dbReference type="EMBL" id="AFYH01195380">
    <property type="status" value="NOT_ANNOTATED_CDS"/>
    <property type="molecule type" value="Genomic_DNA"/>
</dbReference>
<dbReference type="PROSITE" id="PS00205">
    <property type="entry name" value="TRANSFERRIN_LIKE_1"/>
    <property type="match status" value="2"/>
</dbReference>
<dbReference type="Bgee" id="ENSLACG00000005900">
    <property type="expression patterns" value="Expressed in mesonephros and 5 other cell types or tissues"/>
</dbReference>
<keyword evidence="5" id="KW-0813">Transport</keyword>
<dbReference type="AlphaFoldDB" id="H3AAI0"/>
<sequence length="992" mass="109291">QRYAIHAVAAFAAASSLSDSETKITWCTKSRNEYLKCQELKSAMASVYPNFFCIEKTNTFDCIKAIENKEADAISVDGGDIYRAGLMPHNLRPIIAEKYGEGEDDGTCYFAVAVAKKGSGFSFKELKGKYSCHTGLGKSAGWVAPIGTLVEMGQIEWGGPEKQPIEQAPRSEPKLCTQCAGEGDKRCVRSENEPYYGYAGAFQCLKDGKGDVAFVKHTTVSGSLPSDSEKDNYELLCKDGSRRPITNYKTCHLARVPAHAVLGRSSNDKSDAIWTFISKALEKYGKDTSEQFKLFSSPHGKDLLFKDSVTDLVRTPSMMDAKTYLGEEYYHAIKALKKGMLFSEKTDTRSKLNWCAIGHEEGKKCDIWAILSEIECIKENSAEQCISKIMKGEADAVSLDGGYMFTAGACGLEPVMSEYYDKGSVKTPQYVFFPRTYFAVAVVKKSDSDINWKNLKGKKSCHTGIGRTAGWNVPMGLIRNKADNCDFTSYFSQSCAPGADLESSLCALCKGDGRELKSSKCSPSNSEIYYGYTGAFRCMTEVGDVAFVKHTTVFENTDGQNNADWAKNLKSSDFSLLCLDGTRADPKDYKRCHLAEVPAHAVVSRPESWKTVRDFLKKEQEKFGRDGLMVNEFNMFSSKDYNDKNLLFKDSTQCLLEVPQHTKIETFLGKEYHDSVAGLATCSSSGNHLPWGFFPTQPHAPCLGIFTAPDNFGKPAHSTAVLDCEIPSRALGLGGPAATRPHLLALKYSFNKRELLLVPVLVALAVVLITLVLLLIRGRRSSRKAVLLVGLCDSGKTVLFSRLLSGKLKRTQTSIKDSVAMYQVRNKKGSGMTLVDLPGHESLRFQFLERYKAAASYRAIVFVIDSAMFQKEVKEVAECLYLLLVDSVVAKNAPPLLIACNKQDVTMAKSAKLIQQQLEKELNTLRVTRSAAPSSLEGVSTGGVVHLGKKGKDFDFSQLPLKVEFIECSARGNKGEDGDAQIEELEKWLAKL</sequence>
<dbReference type="Pfam" id="PF09439">
    <property type="entry name" value="SRPRB"/>
    <property type="match status" value="1"/>
</dbReference>
<organism evidence="21 22">
    <name type="scientific">Latimeria chalumnae</name>
    <name type="common">Coelacanth</name>
    <dbReference type="NCBI Taxonomy" id="7897"/>
    <lineage>
        <taxon>Eukaryota</taxon>
        <taxon>Metazoa</taxon>
        <taxon>Chordata</taxon>
        <taxon>Craniata</taxon>
        <taxon>Vertebrata</taxon>
        <taxon>Euteleostomi</taxon>
        <taxon>Coelacanthiformes</taxon>
        <taxon>Coelacanthidae</taxon>
        <taxon>Latimeria</taxon>
    </lineage>
</organism>
<evidence type="ECO:0000256" key="16">
    <source>
        <dbReference type="ARBA" id="ARBA00023134"/>
    </source>
</evidence>
<dbReference type="InterPro" id="IPR001156">
    <property type="entry name" value="Transferrin-like_dom"/>
</dbReference>
<dbReference type="EMBL" id="AFYH01195379">
    <property type="status" value="NOT_ANNOTATED_CDS"/>
    <property type="molecule type" value="Genomic_DNA"/>
</dbReference>
<keyword evidence="16" id="KW-0342">GTP-binding</keyword>
<dbReference type="Gene3D" id="3.40.50.300">
    <property type="entry name" value="P-loop containing nucleotide triphosphate hydrolases"/>
    <property type="match status" value="1"/>
</dbReference>
<feature type="domain" description="Transferrin-like" evidence="20">
    <location>
        <begin position="352"/>
        <end position="681"/>
    </location>
</feature>
<evidence type="ECO:0000256" key="11">
    <source>
        <dbReference type="ARBA" id="ARBA00022741"/>
    </source>
</evidence>
<dbReference type="PANTHER" id="PTHR11485">
    <property type="entry name" value="TRANSFERRIN"/>
    <property type="match status" value="1"/>
</dbReference>
<dbReference type="InterPro" id="IPR027417">
    <property type="entry name" value="P-loop_NTPase"/>
</dbReference>
<keyword evidence="12" id="KW-0256">Endoplasmic reticulum</keyword>
<dbReference type="EMBL" id="AFYH01195385">
    <property type="status" value="NOT_ANNOTATED_CDS"/>
    <property type="molecule type" value="Genomic_DNA"/>
</dbReference>
<dbReference type="PRINTS" id="PR00422">
    <property type="entry name" value="TRANSFERRIN"/>
</dbReference>
<protein>
    <recommendedName>
        <fullName evidence="4">Signal recognition particle receptor subunit beta</fullName>
    </recommendedName>
</protein>
<evidence type="ECO:0000256" key="8">
    <source>
        <dbReference type="ARBA" id="ARBA00022692"/>
    </source>
</evidence>
<dbReference type="InterPro" id="IPR019009">
    <property type="entry name" value="SRP_receptor_beta_su"/>
</dbReference>
<keyword evidence="7" id="KW-0964">Secreted</keyword>
<proteinExistence type="inferred from homology"/>
<dbReference type="GO" id="GO:0019731">
    <property type="term" value="P:antibacterial humoral response"/>
    <property type="evidence" value="ECO:0007669"/>
    <property type="project" value="TreeGrafter"/>
</dbReference>
<keyword evidence="11" id="KW-0547">Nucleotide-binding</keyword>
<dbReference type="FunFam" id="3.40.190.10:FF:000095">
    <property type="entry name" value="Lactotransferrin"/>
    <property type="match status" value="2"/>
</dbReference>
<dbReference type="PROSITE" id="PS00207">
    <property type="entry name" value="TRANSFERRIN_LIKE_3"/>
    <property type="match status" value="1"/>
</dbReference>
<dbReference type="Pfam" id="PF00405">
    <property type="entry name" value="Transferrin"/>
    <property type="match status" value="2"/>
</dbReference>
<feature type="transmembrane region" description="Helical" evidence="19">
    <location>
        <begin position="755"/>
        <end position="776"/>
    </location>
</feature>
<keyword evidence="15" id="KW-0406">Ion transport</keyword>
<dbReference type="GO" id="GO:0055037">
    <property type="term" value="C:recycling endosome"/>
    <property type="evidence" value="ECO:0007669"/>
    <property type="project" value="TreeGrafter"/>
</dbReference>
<dbReference type="GO" id="GO:0005525">
    <property type="term" value="F:GTP binding"/>
    <property type="evidence" value="ECO:0007669"/>
    <property type="project" value="UniProtKB-KW"/>
</dbReference>
<evidence type="ECO:0000256" key="17">
    <source>
        <dbReference type="ARBA" id="ARBA00023136"/>
    </source>
</evidence>
<dbReference type="CDD" id="cd04105">
    <property type="entry name" value="SR_beta"/>
    <property type="match status" value="1"/>
</dbReference>
<comment type="similarity">
    <text evidence="3">Belongs to the SRP receptor beta subunit family.</text>
</comment>
<accession>H3AAI0</accession>
<reference evidence="21" key="3">
    <citation type="submission" date="2025-09" db="UniProtKB">
        <authorList>
            <consortium name="Ensembl"/>
        </authorList>
    </citation>
    <scope>IDENTIFICATION</scope>
</reference>
<feature type="domain" description="Transferrin-like" evidence="20">
    <location>
        <begin position="24"/>
        <end position="338"/>
    </location>
</feature>
<keyword evidence="8 19" id="KW-0812">Transmembrane</keyword>
<evidence type="ECO:0000256" key="4">
    <source>
        <dbReference type="ARBA" id="ARBA00020256"/>
    </source>
</evidence>
<keyword evidence="18" id="KW-0675">Receptor</keyword>
<evidence type="ECO:0000256" key="14">
    <source>
        <dbReference type="ARBA" id="ARBA00023004"/>
    </source>
</evidence>
<evidence type="ECO:0000313" key="22">
    <source>
        <dbReference type="Proteomes" id="UP000008672"/>
    </source>
</evidence>
<dbReference type="EMBL" id="AFYH01195382">
    <property type="status" value="NOT_ANNOTATED_CDS"/>
    <property type="molecule type" value="Genomic_DNA"/>
</dbReference>
<reference evidence="21" key="2">
    <citation type="submission" date="2025-08" db="UniProtKB">
        <authorList>
            <consortium name="Ensembl"/>
        </authorList>
    </citation>
    <scope>IDENTIFICATION</scope>
</reference>
<keyword evidence="13 19" id="KW-1133">Transmembrane helix</keyword>
<dbReference type="GO" id="GO:0046872">
    <property type="term" value="F:metal ion binding"/>
    <property type="evidence" value="ECO:0007669"/>
    <property type="project" value="UniProtKB-KW"/>
</dbReference>
<dbReference type="HOGENOM" id="CLU_011309_1_0_1"/>
<dbReference type="GO" id="GO:0005789">
    <property type="term" value="C:endoplasmic reticulum membrane"/>
    <property type="evidence" value="ECO:0007669"/>
    <property type="project" value="UniProtKB-SubCell"/>
</dbReference>
<evidence type="ECO:0000259" key="20">
    <source>
        <dbReference type="PROSITE" id="PS51408"/>
    </source>
</evidence>
<keyword evidence="9" id="KW-0479">Metal-binding</keyword>
<evidence type="ECO:0000256" key="18">
    <source>
        <dbReference type="ARBA" id="ARBA00023170"/>
    </source>
</evidence>
<dbReference type="PROSITE" id="PS00206">
    <property type="entry name" value="TRANSFERRIN_LIKE_2"/>
    <property type="match status" value="1"/>
</dbReference>
<dbReference type="PANTHER" id="PTHR11485:SF31">
    <property type="entry name" value="SEROTRANSFERRIN"/>
    <property type="match status" value="1"/>
</dbReference>
<dbReference type="EMBL" id="AFYH01195378">
    <property type="status" value="NOT_ANNOTATED_CDS"/>
    <property type="molecule type" value="Genomic_DNA"/>
</dbReference>